<dbReference type="AlphaFoldDB" id="A0A067L7Z0"/>
<name>A0A067L7Z0_JATCU</name>
<evidence type="ECO:0000313" key="2">
    <source>
        <dbReference type="EMBL" id="KDP40189.1"/>
    </source>
</evidence>
<feature type="compositionally biased region" description="Polar residues" evidence="1">
    <location>
        <begin position="152"/>
        <end position="164"/>
    </location>
</feature>
<evidence type="ECO:0000313" key="3">
    <source>
        <dbReference type="Proteomes" id="UP000027138"/>
    </source>
</evidence>
<sequence length="249" mass="28226">MAEVFVELLHVLNSRKEKLTPEEQKVFQTCIHKARAEFIVGNVVGGCATLAATWKLKTRFYISGGAAILYGLQRLNRSLNSCVDHLLNLDGSRLQGVLANIVVNKHQDDPWLMKQMARRFYPEKVFDDSSSDKPNLRWRYRNFSGDNVAYGQATNDSETQSDLLSHNDSDSKKAHVESKQVPMNPSADLMEDPLDGIFGCIAPVEEIHHPSTSSTPAKPLSRNHRRSRRRRRILHRESLGLNQVQPQQI</sequence>
<gene>
    <name evidence="2" type="ORF">JCGZ_02187</name>
</gene>
<protein>
    <submittedName>
        <fullName evidence="2">Uncharacterized protein</fullName>
    </submittedName>
</protein>
<feature type="region of interest" description="Disordered" evidence="1">
    <location>
        <begin position="149"/>
        <end position="189"/>
    </location>
</feature>
<dbReference type="OrthoDB" id="1899410at2759"/>
<evidence type="ECO:0000256" key="1">
    <source>
        <dbReference type="SAM" id="MobiDB-lite"/>
    </source>
</evidence>
<dbReference type="STRING" id="180498.A0A067L7Z0"/>
<feature type="region of interest" description="Disordered" evidence="1">
    <location>
        <begin position="208"/>
        <end position="249"/>
    </location>
</feature>
<organism evidence="2 3">
    <name type="scientific">Jatropha curcas</name>
    <name type="common">Barbados nut</name>
    <dbReference type="NCBI Taxonomy" id="180498"/>
    <lineage>
        <taxon>Eukaryota</taxon>
        <taxon>Viridiplantae</taxon>
        <taxon>Streptophyta</taxon>
        <taxon>Embryophyta</taxon>
        <taxon>Tracheophyta</taxon>
        <taxon>Spermatophyta</taxon>
        <taxon>Magnoliopsida</taxon>
        <taxon>eudicotyledons</taxon>
        <taxon>Gunneridae</taxon>
        <taxon>Pentapetalae</taxon>
        <taxon>rosids</taxon>
        <taxon>fabids</taxon>
        <taxon>Malpighiales</taxon>
        <taxon>Euphorbiaceae</taxon>
        <taxon>Crotonoideae</taxon>
        <taxon>Jatropheae</taxon>
        <taxon>Jatropha</taxon>
    </lineage>
</organism>
<keyword evidence="3" id="KW-1185">Reference proteome</keyword>
<dbReference type="EMBL" id="KK914334">
    <property type="protein sequence ID" value="KDP40189.1"/>
    <property type="molecule type" value="Genomic_DNA"/>
</dbReference>
<feature type="compositionally biased region" description="Polar residues" evidence="1">
    <location>
        <begin position="240"/>
        <end position="249"/>
    </location>
</feature>
<feature type="compositionally biased region" description="Basic and acidic residues" evidence="1">
    <location>
        <begin position="165"/>
        <end position="178"/>
    </location>
</feature>
<proteinExistence type="predicted"/>
<dbReference type="PANTHER" id="PTHR35986">
    <property type="entry name" value="EXPRESSED PROTEIN"/>
    <property type="match status" value="1"/>
</dbReference>
<accession>A0A067L7Z0</accession>
<dbReference type="PANTHER" id="PTHR35986:SF1">
    <property type="entry name" value="OS10G0430800 PROTEIN"/>
    <property type="match status" value="1"/>
</dbReference>
<feature type="compositionally biased region" description="Basic residues" evidence="1">
    <location>
        <begin position="221"/>
        <end position="234"/>
    </location>
</feature>
<dbReference type="KEGG" id="jcu:105632002"/>
<dbReference type="Proteomes" id="UP000027138">
    <property type="component" value="Unassembled WGS sequence"/>
</dbReference>
<reference evidence="2 3" key="1">
    <citation type="journal article" date="2014" name="PLoS ONE">
        <title>Global Analysis of Gene Expression Profiles in Physic Nut (Jatropha curcas L.) Seedlings Exposed to Salt Stress.</title>
        <authorList>
            <person name="Zhang L."/>
            <person name="Zhang C."/>
            <person name="Wu P."/>
            <person name="Chen Y."/>
            <person name="Li M."/>
            <person name="Jiang H."/>
            <person name="Wu G."/>
        </authorList>
    </citation>
    <scope>NUCLEOTIDE SEQUENCE [LARGE SCALE GENOMIC DNA]</scope>
    <source>
        <strain evidence="3">cv. GZQX0401</strain>
        <tissue evidence="2">Young leaves</tissue>
    </source>
</reference>